<protein>
    <submittedName>
        <fullName evidence="2">Uncharacterized protein</fullName>
    </submittedName>
</protein>
<reference evidence="2 3" key="1">
    <citation type="submission" date="2018-10" db="EMBL/GenBank/DDBJ databases">
        <title>Isolation, diversity and antibacterial activity of antinobacteria from the wheat rhizosphere soil.</title>
        <authorList>
            <person name="Sun T."/>
        </authorList>
    </citation>
    <scope>NUCLEOTIDE SEQUENCE [LARGE SCALE GENOMIC DNA]</scope>
    <source>
        <strain evidence="2 3">SJ-23</strain>
    </source>
</reference>
<comment type="caution">
    <text evidence="2">The sequence shown here is derived from an EMBL/GenBank/DDBJ whole genome shotgun (WGS) entry which is preliminary data.</text>
</comment>
<dbReference type="AlphaFoldDB" id="A0A3M8A2J4"/>
<evidence type="ECO:0000313" key="3">
    <source>
        <dbReference type="Proteomes" id="UP000275048"/>
    </source>
</evidence>
<keyword evidence="3" id="KW-1185">Reference proteome</keyword>
<proteinExistence type="predicted"/>
<evidence type="ECO:0000256" key="1">
    <source>
        <dbReference type="SAM" id="MobiDB-lite"/>
    </source>
</evidence>
<accession>A0A3M8A2J4</accession>
<feature type="region of interest" description="Disordered" evidence="1">
    <location>
        <begin position="1"/>
        <end position="23"/>
    </location>
</feature>
<dbReference type="OrthoDB" id="4991033at2"/>
<feature type="region of interest" description="Disordered" evidence="1">
    <location>
        <begin position="41"/>
        <end position="65"/>
    </location>
</feature>
<feature type="compositionally biased region" description="Basic and acidic residues" evidence="1">
    <location>
        <begin position="1"/>
        <end position="11"/>
    </location>
</feature>
<gene>
    <name evidence="2" type="ORF">EDM22_16375</name>
</gene>
<dbReference type="EMBL" id="RHHB01000050">
    <property type="protein sequence ID" value="RNB45312.1"/>
    <property type="molecule type" value="Genomic_DNA"/>
</dbReference>
<dbReference type="Proteomes" id="UP000275048">
    <property type="component" value="Unassembled WGS sequence"/>
</dbReference>
<sequence length="65" mass="7257">MGFLDDAKETVSEAAEQAGRKIDDTVDRAKDQFDEVKADAAVKRAEAERDSVERRNAAKEAMRDE</sequence>
<evidence type="ECO:0000313" key="2">
    <source>
        <dbReference type="EMBL" id="RNB45312.1"/>
    </source>
</evidence>
<dbReference type="RefSeq" id="WP_122938154.1">
    <property type="nucleotide sequence ID" value="NZ_JBHSNT010000048.1"/>
</dbReference>
<name>A0A3M8A2J4_9MICO</name>
<organism evidence="2 3">
    <name type="scientific">Agromyces tardus</name>
    <dbReference type="NCBI Taxonomy" id="2583849"/>
    <lineage>
        <taxon>Bacteria</taxon>
        <taxon>Bacillati</taxon>
        <taxon>Actinomycetota</taxon>
        <taxon>Actinomycetes</taxon>
        <taxon>Micrococcales</taxon>
        <taxon>Microbacteriaceae</taxon>
        <taxon>Agromyces</taxon>
    </lineage>
</organism>